<protein>
    <submittedName>
        <fullName evidence="3">Aste57867_618 protein</fullName>
    </submittedName>
</protein>
<name>A0A485K833_9STRA</name>
<feature type="transmembrane region" description="Helical" evidence="1">
    <location>
        <begin position="646"/>
        <end position="666"/>
    </location>
</feature>
<proteinExistence type="predicted"/>
<feature type="transmembrane region" description="Helical" evidence="1">
    <location>
        <begin position="1648"/>
        <end position="1665"/>
    </location>
</feature>
<gene>
    <name evidence="3" type="primary">Aste57867_618</name>
    <name evidence="2" type="ORF">As57867_000617</name>
    <name evidence="3" type="ORF">ASTE57867_618</name>
</gene>
<dbReference type="OrthoDB" id="79012at2759"/>
<dbReference type="EMBL" id="CAADRA010000035">
    <property type="protein sequence ID" value="VFT77843.1"/>
    <property type="molecule type" value="Genomic_DNA"/>
</dbReference>
<feature type="transmembrane region" description="Helical" evidence="1">
    <location>
        <begin position="26"/>
        <end position="49"/>
    </location>
</feature>
<evidence type="ECO:0000313" key="2">
    <source>
        <dbReference type="EMBL" id="KAF0720039.1"/>
    </source>
</evidence>
<feature type="transmembrane region" description="Helical" evidence="1">
    <location>
        <begin position="773"/>
        <end position="791"/>
    </location>
</feature>
<dbReference type="EMBL" id="VJMH01000035">
    <property type="protein sequence ID" value="KAF0720039.1"/>
    <property type="molecule type" value="Genomic_DNA"/>
</dbReference>
<reference evidence="3 4" key="1">
    <citation type="submission" date="2019-03" db="EMBL/GenBank/DDBJ databases">
        <authorList>
            <person name="Gaulin E."/>
            <person name="Dumas B."/>
        </authorList>
    </citation>
    <scope>NUCLEOTIDE SEQUENCE [LARGE SCALE GENOMIC DNA]</scope>
    <source>
        <strain evidence="3">CBS 568.67</strain>
    </source>
</reference>
<reference evidence="2" key="2">
    <citation type="submission" date="2019-06" db="EMBL/GenBank/DDBJ databases">
        <title>Genomics analysis of Aphanomyces spp. identifies a new class of oomycete effector associated with host adaptation.</title>
        <authorList>
            <person name="Gaulin E."/>
        </authorList>
    </citation>
    <scope>NUCLEOTIDE SEQUENCE</scope>
    <source>
        <strain evidence="2">CBS 578.67</strain>
    </source>
</reference>
<feature type="transmembrane region" description="Helical" evidence="1">
    <location>
        <begin position="894"/>
        <end position="915"/>
    </location>
</feature>
<keyword evidence="1" id="KW-0812">Transmembrane</keyword>
<dbReference type="Proteomes" id="UP000332933">
    <property type="component" value="Unassembled WGS sequence"/>
</dbReference>
<organism evidence="3 4">
    <name type="scientific">Aphanomyces stellatus</name>
    <dbReference type="NCBI Taxonomy" id="120398"/>
    <lineage>
        <taxon>Eukaryota</taxon>
        <taxon>Sar</taxon>
        <taxon>Stramenopiles</taxon>
        <taxon>Oomycota</taxon>
        <taxon>Saprolegniomycetes</taxon>
        <taxon>Saprolegniales</taxon>
        <taxon>Verrucalvaceae</taxon>
        <taxon>Aphanomyces</taxon>
    </lineage>
</organism>
<feature type="transmembrane region" description="Helical" evidence="1">
    <location>
        <begin position="1519"/>
        <end position="1541"/>
    </location>
</feature>
<sequence>MGDVDPTSATRPSTATQSQGKRSIHALWVSAGLLYLVGTLACGVVYLTILVENLANDFWWRQFNTTGGQTFLADVFNARLSQGLHRNATTVDLLADDMAATGKDYSTSLTFIDMRETSARQWMLQPLPLDMAVTTIRANSLYENTYTIISYCWVDLGRQFEMAHTAFRQQRCLKRQTANAAMYLETLLRNTAQVDLMQSDVGTQINQTILTPVTTLSNGQAWVSALYANKWLAVDDEVKLWQQCGIVYYAMQYQNRFQYGIEDKLTIVNALGIAQRIKISSIPYIYRGLATWSTVNIHCGIWNDMMYAIQYKASLVHHTANYFETLGYNWDLVKNAPIHTVGINLIRSNLGPLRCLDATPIFPPSSLVDYVNAFRAQLIHGAKSDGGILGGSVLPLSGVAIDVLPPSWTGPSMAYYGGNPLCFAFANSLPYPQMPFSFYDACQTQTRFSINFDPFNSLFAAASTKMSAQSVCQVSLTSQSICNTIVSAAIIMREKLNIPIIFRQLIQQSIQDILPLSIEFIQMATRNNTNIFLSQPIIDPTNTDVWSFFGWLTLYDWVDGKREVLYLEGDAGNLTLMSDRIEYVNFAASALELPRTACGYFWYLTVYVTIASGIVTTLVLLYAILNRFNINGANLFMFNRVFGSVWIGRPILFLRGVTAVVVLSTSPATLSQQYGVTYFLNFKMSWIRSLIVSGETLWIQYVISDVLVPFTGHFTKEYARLSSFVAFLLVFSVDSISPYEIRSSIQRTCTVTSFRRGIACTSGQVEIGSLERVILLIGIQLGSSLLSYILVRQYYRWRSIKEETKCNILLPGVTTMYLKHGTSKQHDTWDLDSAACIMSGILPLATFLIDLKTWVAVRTETLLGHSTFTQANFTRVTLITVFAPLAPVFRTRHAWLGGLSFVYMAGSIASSYAFIVLTKSAMANDFWWASFDTNTQTFLSNWFNANLQTTHYWRDIELASFDQGALATTANQTVTLVNISPVYANLVQDEANSLANVIQSLRQMDGCTLPWIMTSYCYVDFNRQWEMAVTANKQLRCSLDRSNGAVYLESILRNAMQSSLSQCWGQGLETAIFSYLKTTTNGATWLTTTMNNAISVVDEAQFWQSANILMYRTEWQNYKNLGIVETFSVENAFGWKYPLTLKYSNSTSQLAVQTSFKMQWPLAIHLSRIISNSSSQLGMSLIRTSPNFAFANQTPEIALIQAGYLSSPYGPGFALVKNILGPFGTIAMKRIACPPSLLSYYQNVSMYTSRLLRTNNAVQRAFWVIYTSFTIEPSMKAWDNAQQRGGSVLCDLDPAVRGLQDRPQIFFNSKGSCGFGLLEVIYCDTSGILKAMLGLSSLNNTAVAMRERNNPLGTKVAIDQTWNFIQAFVPPSDQLQLQTQAQQTKIDIRDISSMIQFLFTGNTYSLSVINYFDPLEPEMELYAWLFMFEWVQGIREMVSFQGDAGTITSLSTTSTFIQMAVNPMEVPLNVAYYMRWFLQYITWVMLGVACLVCCYIAGLRGHIEASNMTSFSRVTSLVWIGRPLILLRALSAVCLLATSTLKLTQPYEGLVSYFESVPQPWYMIMLAAGELNWMVYIINDVFSMVTRQYTRRYSILSFNLVWVASAIWAFTAPPKRMVTIDRVCSVVQVDFQVVCNGGIVAIGSVSQFYILLGLVVGCCVVCFLIERIGYTYFQPHTNTPASYFLYAAAKHQFRTTKWNYQGIQYLDKASAVLTGILSFRIQHELLLFDIKTWRIYAIPVKQLGLDDPDLPRHLVHAIPLVE</sequence>
<accession>A0A485K833</accession>
<keyword evidence="1" id="KW-0472">Membrane</keyword>
<keyword evidence="1" id="KW-1133">Transmembrane helix</keyword>
<feature type="transmembrane region" description="Helical" evidence="1">
    <location>
        <begin position="600"/>
        <end position="625"/>
    </location>
</feature>
<feature type="transmembrane region" description="Helical" evidence="1">
    <location>
        <begin position="1593"/>
        <end position="1611"/>
    </location>
</feature>
<feature type="transmembrane region" description="Helical" evidence="1">
    <location>
        <begin position="1561"/>
        <end position="1581"/>
    </location>
</feature>
<evidence type="ECO:0000313" key="3">
    <source>
        <dbReference type="EMBL" id="VFT77843.1"/>
    </source>
</evidence>
<evidence type="ECO:0000256" key="1">
    <source>
        <dbReference type="SAM" id="Phobius"/>
    </source>
</evidence>
<feature type="transmembrane region" description="Helical" evidence="1">
    <location>
        <begin position="1476"/>
        <end position="1498"/>
    </location>
</feature>
<keyword evidence="4" id="KW-1185">Reference proteome</keyword>
<evidence type="ECO:0000313" key="4">
    <source>
        <dbReference type="Proteomes" id="UP000332933"/>
    </source>
</evidence>